<proteinExistence type="predicted"/>
<keyword evidence="6" id="KW-0539">Nucleus</keyword>
<dbReference type="EMBL" id="JAIWQS010000011">
    <property type="protein sequence ID" value="KAJ8751646.1"/>
    <property type="molecule type" value="Genomic_DNA"/>
</dbReference>
<dbReference type="GO" id="GO:0005634">
    <property type="term" value="C:nucleus"/>
    <property type="evidence" value="ECO:0007669"/>
    <property type="project" value="UniProtKB-SubCell"/>
</dbReference>
<dbReference type="GO" id="GO:2000032">
    <property type="term" value="P:regulation of secondary shoot formation"/>
    <property type="evidence" value="ECO:0007669"/>
    <property type="project" value="TreeGrafter"/>
</dbReference>
<evidence type="ECO:0000256" key="5">
    <source>
        <dbReference type="ARBA" id="ARBA00023163"/>
    </source>
</evidence>
<evidence type="ECO:0000259" key="7">
    <source>
        <dbReference type="PROSITE" id="PS51369"/>
    </source>
</evidence>
<gene>
    <name evidence="9" type="ORF">K2173_025804</name>
</gene>
<organism evidence="9 10">
    <name type="scientific">Erythroxylum novogranatense</name>
    <dbReference type="NCBI Taxonomy" id="1862640"/>
    <lineage>
        <taxon>Eukaryota</taxon>
        <taxon>Viridiplantae</taxon>
        <taxon>Streptophyta</taxon>
        <taxon>Embryophyta</taxon>
        <taxon>Tracheophyta</taxon>
        <taxon>Spermatophyta</taxon>
        <taxon>Magnoliopsida</taxon>
        <taxon>eudicotyledons</taxon>
        <taxon>Gunneridae</taxon>
        <taxon>Pentapetalae</taxon>
        <taxon>rosids</taxon>
        <taxon>fabids</taxon>
        <taxon>Malpighiales</taxon>
        <taxon>Erythroxylaceae</taxon>
        <taxon>Erythroxylum</taxon>
    </lineage>
</organism>
<keyword evidence="5" id="KW-0804">Transcription</keyword>
<dbReference type="AlphaFoldDB" id="A0AAV8SHA9"/>
<sequence length="388" mass="43613">MFSSTNCVNLCLHPSSSSRQYDPPEIIDHETNGLLVYHHHHNPLIAAPWLPTNPSIAEPESFLGMGANSNHAMNSKQDFGLLIDRYQLDHPDFLPLKRPAKKDRHSKINTAQGLRDRRVRLSIGIARKFFDLQDMLGFEKASETLDWLLTKSRKAIKELAQDGTSMCEVVSEADDDLEETVSKTQPLGAVSNEKKTKKLQKSTMDPLIKESRAKARARARERTRVKMFTRSVRESSDKCPDTSPHMANQYQGCGKSGSTDDQQKLTCSVKNAVHEADEHLTSNSLYHQVRTKEDAVEGSIMMKRKLKASTIMGYQKNLDLAKEVISCSKTSDHHGSNYCLPSLPPNWDISNALTRSSLVAITNMNLSTGLQIYGKLWDADQTNQYQQK</sequence>
<dbReference type="Proteomes" id="UP001159364">
    <property type="component" value="Linkage Group LG11"/>
</dbReference>
<keyword evidence="3" id="KW-0805">Transcription regulation</keyword>
<keyword evidence="4" id="KW-0238">DNA-binding</keyword>
<evidence type="ECO:0000313" key="10">
    <source>
        <dbReference type="Proteomes" id="UP001159364"/>
    </source>
</evidence>
<dbReference type="GO" id="GO:0003700">
    <property type="term" value="F:DNA-binding transcription factor activity"/>
    <property type="evidence" value="ECO:0007669"/>
    <property type="project" value="InterPro"/>
</dbReference>
<keyword evidence="10" id="KW-1185">Reference proteome</keyword>
<evidence type="ECO:0000256" key="6">
    <source>
        <dbReference type="ARBA" id="ARBA00023242"/>
    </source>
</evidence>
<dbReference type="InterPro" id="IPR017887">
    <property type="entry name" value="TF_TCP_subgr"/>
</dbReference>
<evidence type="ECO:0000256" key="3">
    <source>
        <dbReference type="ARBA" id="ARBA00023015"/>
    </source>
</evidence>
<evidence type="ECO:0000256" key="4">
    <source>
        <dbReference type="ARBA" id="ARBA00023125"/>
    </source>
</evidence>
<comment type="caution">
    <text evidence="9">The sequence shown here is derived from an EMBL/GenBank/DDBJ whole genome shotgun (WGS) entry which is preliminary data.</text>
</comment>
<dbReference type="PROSITE" id="PS51369">
    <property type="entry name" value="TCP"/>
    <property type="match status" value="1"/>
</dbReference>
<dbReference type="PANTHER" id="PTHR31072:SF224">
    <property type="entry name" value="TRANSCRIPTION FACTOR TCP1"/>
    <property type="match status" value="1"/>
</dbReference>
<keyword evidence="2" id="KW-0217">Developmental protein</keyword>
<dbReference type="PANTHER" id="PTHR31072">
    <property type="entry name" value="TRANSCRIPTION FACTOR TCP4-RELATED"/>
    <property type="match status" value="1"/>
</dbReference>
<dbReference type="Pfam" id="PF03634">
    <property type="entry name" value="TCP"/>
    <property type="match status" value="1"/>
</dbReference>
<evidence type="ECO:0000256" key="2">
    <source>
        <dbReference type="ARBA" id="ARBA00022473"/>
    </source>
</evidence>
<evidence type="ECO:0000256" key="1">
    <source>
        <dbReference type="ARBA" id="ARBA00004123"/>
    </source>
</evidence>
<name>A0AAV8SHA9_9ROSI</name>
<feature type="domain" description="TCP" evidence="7">
    <location>
        <begin position="101"/>
        <end position="159"/>
    </location>
</feature>
<protein>
    <submittedName>
        <fullName evidence="9">Uncharacterized protein</fullName>
    </submittedName>
</protein>
<dbReference type="PROSITE" id="PS51370">
    <property type="entry name" value="R"/>
    <property type="match status" value="1"/>
</dbReference>
<evidence type="ECO:0000313" key="9">
    <source>
        <dbReference type="EMBL" id="KAJ8751646.1"/>
    </source>
</evidence>
<dbReference type="GO" id="GO:0043565">
    <property type="term" value="F:sequence-specific DNA binding"/>
    <property type="evidence" value="ECO:0007669"/>
    <property type="project" value="TreeGrafter"/>
</dbReference>
<accession>A0AAV8SHA9</accession>
<feature type="domain" description="R" evidence="8">
    <location>
        <begin position="209"/>
        <end position="226"/>
    </location>
</feature>
<dbReference type="InterPro" id="IPR005333">
    <property type="entry name" value="Transcription_factor_TCP"/>
</dbReference>
<dbReference type="InterPro" id="IPR017888">
    <property type="entry name" value="CYC/TB1_R_domain"/>
</dbReference>
<evidence type="ECO:0000259" key="8">
    <source>
        <dbReference type="PROSITE" id="PS51370"/>
    </source>
</evidence>
<reference evidence="9 10" key="1">
    <citation type="submission" date="2021-09" db="EMBL/GenBank/DDBJ databases">
        <title>Genomic insights and catalytic innovation underlie evolution of tropane alkaloids biosynthesis.</title>
        <authorList>
            <person name="Wang Y.-J."/>
            <person name="Tian T."/>
            <person name="Huang J.-P."/>
            <person name="Huang S.-X."/>
        </authorList>
    </citation>
    <scope>NUCLEOTIDE SEQUENCE [LARGE SCALE GENOMIC DNA]</scope>
    <source>
        <strain evidence="9">KIB-2018</strain>
        <tissue evidence="9">Leaf</tissue>
    </source>
</reference>
<comment type="subcellular location">
    <subcellularLocation>
        <location evidence="1">Nucleus</location>
    </subcellularLocation>
</comment>